<dbReference type="EMBL" id="ML179140">
    <property type="protein sequence ID" value="THU98247.1"/>
    <property type="molecule type" value="Genomic_DNA"/>
</dbReference>
<feature type="region of interest" description="Disordered" evidence="1">
    <location>
        <begin position="1"/>
        <end position="71"/>
    </location>
</feature>
<feature type="compositionally biased region" description="Polar residues" evidence="1">
    <location>
        <begin position="62"/>
        <end position="71"/>
    </location>
</feature>
<evidence type="ECO:0000313" key="2">
    <source>
        <dbReference type="EMBL" id="THU98247.1"/>
    </source>
</evidence>
<protein>
    <submittedName>
        <fullName evidence="2">Uncharacterized protein</fullName>
    </submittedName>
</protein>
<feature type="compositionally biased region" description="Basic and acidic residues" evidence="1">
    <location>
        <begin position="15"/>
        <end position="24"/>
    </location>
</feature>
<evidence type="ECO:0000313" key="3">
    <source>
        <dbReference type="Proteomes" id="UP000297245"/>
    </source>
</evidence>
<gene>
    <name evidence="2" type="ORF">K435DRAFT_856882</name>
</gene>
<proteinExistence type="predicted"/>
<organism evidence="2 3">
    <name type="scientific">Dendrothele bispora (strain CBS 962.96)</name>
    <dbReference type="NCBI Taxonomy" id="1314807"/>
    <lineage>
        <taxon>Eukaryota</taxon>
        <taxon>Fungi</taxon>
        <taxon>Dikarya</taxon>
        <taxon>Basidiomycota</taxon>
        <taxon>Agaricomycotina</taxon>
        <taxon>Agaricomycetes</taxon>
        <taxon>Agaricomycetidae</taxon>
        <taxon>Agaricales</taxon>
        <taxon>Agaricales incertae sedis</taxon>
        <taxon>Dendrothele</taxon>
    </lineage>
</organism>
<reference evidence="2 3" key="1">
    <citation type="journal article" date="2019" name="Nat. Ecol. Evol.">
        <title>Megaphylogeny resolves global patterns of mushroom evolution.</title>
        <authorList>
            <person name="Varga T."/>
            <person name="Krizsan K."/>
            <person name="Foldi C."/>
            <person name="Dima B."/>
            <person name="Sanchez-Garcia M."/>
            <person name="Sanchez-Ramirez S."/>
            <person name="Szollosi G.J."/>
            <person name="Szarkandi J.G."/>
            <person name="Papp V."/>
            <person name="Albert L."/>
            <person name="Andreopoulos W."/>
            <person name="Angelini C."/>
            <person name="Antonin V."/>
            <person name="Barry K.W."/>
            <person name="Bougher N.L."/>
            <person name="Buchanan P."/>
            <person name="Buyck B."/>
            <person name="Bense V."/>
            <person name="Catcheside P."/>
            <person name="Chovatia M."/>
            <person name="Cooper J."/>
            <person name="Damon W."/>
            <person name="Desjardin D."/>
            <person name="Finy P."/>
            <person name="Geml J."/>
            <person name="Haridas S."/>
            <person name="Hughes K."/>
            <person name="Justo A."/>
            <person name="Karasinski D."/>
            <person name="Kautmanova I."/>
            <person name="Kiss B."/>
            <person name="Kocsube S."/>
            <person name="Kotiranta H."/>
            <person name="LaButti K.M."/>
            <person name="Lechner B.E."/>
            <person name="Liimatainen K."/>
            <person name="Lipzen A."/>
            <person name="Lukacs Z."/>
            <person name="Mihaltcheva S."/>
            <person name="Morgado L.N."/>
            <person name="Niskanen T."/>
            <person name="Noordeloos M.E."/>
            <person name="Ohm R.A."/>
            <person name="Ortiz-Santana B."/>
            <person name="Ovrebo C."/>
            <person name="Racz N."/>
            <person name="Riley R."/>
            <person name="Savchenko A."/>
            <person name="Shiryaev A."/>
            <person name="Soop K."/>
            <person name="Spirin V."/>
            <person name="Szebenyi C."/>
            <person name="Tomsovsky M."/>
            <person name="Tulloss R.E."/>
            <person name="Uehling J."/>
            <person name="Grigoriev I.V."/>
            <person name="Vagvolgyi C."/>
            <person name="Papp T."/>
            <person name="Martin F.M."/>
            <person name="Miettinen O."/>
            <person name="Hibbett D.S."/>
            <person name="Nagy L.G."/>
        </authorList>
    </citation>
    <scope>NUCLEOTIDE SEQUENCE [LARGE SCALE GENOMIC DNA]</scope>
    <source>
        <strain evidence="2 3">CBS 962.96</strain>
    </source>
</reference>
<dbReference type="AlphaFoldDB" id="A0A4S8M7E7"/>
<evidence type="ECO:0000256" key="1">
    <source>
        <dbReference type="SAM" id="MobiDB-lite"/>
    </source>
</evidence>
<name>A0A4S8M7E7_DENBC</name>
<keyword evidence="3" id="KW-1185">Reference proteome</keyword>
<dbReference type="Proteomes" id="UP000297245">
    <property type="component" value="Unassembled WGS sequence"/>
</dbReference>
<accession>A0A4S8M7E7</accession>
<sequence length="183" mass="19928">MTRLMIQSHSRRGPHRDSPGKKDGQPNVCGCTHNAISTSSRGAAGRKRASSGEDAEEPLSSDVHSTSTQRTTDVVSPFYQFYSLERPQFDEISECDESSWTCANDENALRTDCLVSSLVKPSSGEILGSCSMGQVLIEKICTILPPRKTAVITEVAKSIRKDIIKQEKTKSRSAHGIGSEGRD</sequence>